<dbReference type="GeneID" id="81387989"/>
<reference evidence="3" key="2">
    <citation type="journal article" date="2023" name="IMA Fungus">
        <title>Comparative genomic study of the Penicillium genus elucidates a diverse pangenome and 15 lateral gene transfer events.</title>
        <authorList>
            <person name="Petersen C."/>
            <person name="Sorensen T."/>
            <person name="Nielsen M.R."/>
            <person name="Sondergaard T.E."/>
            <person name="Sorensen J.L."/>
            <person name="Fitzpatrick D.A."/>
            <person name="Frisvad J.C."/>
            <person name="Nielsen K.L."/>
        </authorList>
    </citation>
    <scope>NUCLEOTIDE SEQUENCE</scope>
    <source>
        <strain evidence="3">IBT 23319</strain>
    </source>
</reference>
<feature type="region of interest" description="Disordered" evidence="2">
    <location>
        <begin position="190"/>
        <end position="537"/>
    </location>
</feature>
<feature type="region of interest" description="Disordered" evidence="2">
    <location>
        <begin position="52"/>
        <end position="107"/>
    </location>
</feature>
<name>A0A9W9TGW8_PENCI</name>
<evidence type="ECO:0000256" key="2">
    <source>
        <dbReference type="SAM" id="MobiDB-lite"/>
    </source>
</evidence>
<feature type="compositionally biased region" description="Low complexity" evidence="2">
    <location>
        <begin position="370"/>
        <end position="381"/>
    </location>
</feature>
<keyword evidence="1" id="KW-0175">Coiled coil</keyword>
<keyword evidence="4" id="KW-1185">Reference proteome</keyword>
<protein>
    <submittedName>
        <fullName evidence="3">Uncharacterized protein</fullName>
    </submittedName>
</protein>
<reference evidence="3" key="1">
    <citation type="submission" date="2022-11" db="EMBL/GenBank/DDBJ databases">
        <authorList>
            <person name="Petersen C."/>
        </authorList>
    </citation>
    <scope>NUCLEOTIDE SEQUENCE</scope>
    <source>
        <strain evidence="3">IBT 23319</strain>
    </source>
</reference>
<accession>A0A9W9TGW8</accession>
<feature type="compositionally biased region" description="Polar residues" evidence="2">
    <location>
        <begin position="191"/>
        <end position="214"/>
    </location>
</feature>
<comment type="caution">
    <text evidence="3">The sequence shown here is derived from an EMBL/GenBank/DDBJ whole genome shotgun (WGS) entry which is preliminary data.</text>
</comment>
<proteinExistence type="predicted"/>
<evidence type="ECO:0000313" key="3">
    <source>
        <dbReference type="EMBL" id="KAJ5221030.1"/>
    </source>
</evidence>
<feature type="compositionally biased region" description="Basic and acidic residues" evidence="2">
    <location>
        <begin position="393"/>
        <end position="411"/>
    </location>
</feature>
<feature type="coiled-coil region" evidence="1">
    <location>
        <begin position="134"/>
        <end position="169"/>
    </location>
</feature>
<dbReference type="Proteomes" id="UP001147733">
    <property type="component" value="Unassembled WGS sequence"/>
</dbReference>
<feature type="compositionally biased region" description="Basic and acidic residues" evidence="2">
    <location>
        <begin position="495"/>
        <end position="515"/>
    </location>
</feature>
<dbReference type="EMBL" id="JAPQKT010000009">
    <property type="protein sequence ID" value="KAJ5221030.1"/>
    <property type="molecule type" value="Genomic_DNA"/>
</dbReference>
<dbReference type="OrthoDB" id="5333304at2759"/>
<sequence length="840" mass="94921">MATAHGSTTHLPTGSTAATATITADEVHEFERILKISDQIFAGSHPRLRVPQQFVRKPTARNGQNSSASIPALKNKPSSTLTENNTPNETPVQSPHRSQGPAAGDQSYAATRIAPKPTSEIDPIFLTKSDDLVRAELQLQRQRLERTLRDQAEQQKHELKHKLAAQDTKPDFNVSQVLTCALQIARPISMTEPSEANGPSDSFDENSFYSSRAPDSTPPPEEQQRPSSVVLAQAPGTGTGANAGTVTQVPREPYADELQRLEALNKTGSDQEMHDAYPVADQHASYSQKQPIPGRHETAHLPQETQQIDALEEPEYSPPAPIAPPLNHSAYQPNVASGVPRPRYTEQTRFAQETTSPSQNVKVVRNHITSPAAPRPSRVSPLATAKVPSVQQLREERAEHESDRIYSDPDSARGSPNGPASHIVSRKRRRLQERREDSQPLSRRRDADPSETYIKEEPVSPPPFEDDPAIIRNRPAEEQPVYIDIASPQYTPVPERQERPAPRPIYESRHYHEVPVDQGPPRIVSSRMSTRRPIRDDGDLRRVASMQYASRSEYPREYLPVDPNSNRAASYSVMDRQPEHPHYYEEVPRSYGPRYVAVDDMPQSVYREPYYEELPPQRVIAAPRRRIVDENGIEYEEVIPAHRLQPMAPPPRPVSKVPRVEAFDDRPSVRAPSVRAPSVAQDQYVERRYVQDMAPPQYYRRIPTEYGRPISNERRAYEVPLEAHEPYPRSGSVQVAEYVPRHSTYVDEHAAPPERVMRTASVRPQLARYEEPREIPQHRVGSIRPGPSRDVSVIMDERLMGDYIERPYYVRERRFYDGEDGSRVALDSTADSVPRVSRHY</sequence>
<dbReference type="RefSeq" id="XP_056495953.1">
    <property type="nucleotide sequence ID" value="XM_056648822.1"/>
</dbReference>
<evidence type="ECO:0000256" key="1">
    <source>
        <dbReference type="SAM" id="Coils"/>
    </source>
</evidence>
<feature type="compositionally biased region" description="Polar residues" evidence="2">
    <location>
        <begin position="345"/>
        <end position="361"/>
    </location>
</feature>
<feature type="compositionally biased region" description="Low complexity" evidence="2">
    <location>
        <begin position="82"/>
        <end position="91"/>
    </location>
</feature>
<feature type="compositionally biased region" description="Low complexity" evidence="2">
    <location>
        <begin position="232"/>
        <end position="247"/>
    </location>
</feature>
<feature type="compositionally biased region" description="Basic and acidic residues" evidence="2">
    <location>
        <begin position="433"/>
        <end position="458"/>
    </location>
</feature>
<organism evidence="3 4">
    <name type="scientific">Penicillium citrinum</name>
    <dbReference type="NCBI Taxonomy" id="5077"/>
    <lineage>
        <taxon>Eukaryota</taxon>
        <taxon>Fungi</taxon>
        <taxon>Dikarya</taxon>
        <taxon>Ascomycota</taxon>
        <taxon>Pezizomycotina</taxon>
        <taxon>Eurotiomycetes</taxon>
        <taxon>Eurotiomycetidae</taxon>
        <taxon>Eurotiales</taxon>
        <taxon>Aspergillaceae</taxon>
        <taxon>Penicillium</taxon>
    </lineage>
</organism>
<dbReference type="AlphaFoldDB" id="A0A9W9TGW8"/>
<evidence type="ECO:0000313" key="4">
    <source>
        <dbReference type="Proteomes" id="UP001147733"/>
    </source>
</evidence>
<gene>
    <name evidence="3" type="ORF">N7469_009917</name>
</gene>